<dbReference type="AlphaFoldDB" id="A0A8E0RRB1"/>
<gene>
    <name evidence="1" type="ORF">FBUS_02927</name>
</gene>
<dbReference type="Proteomes" id="UP000728185">
    <property type="component" value="Unassembled WGS sequence"/>
</dbReference>
<sequence>MIPTEKERLDRTNQAILRCRCELRQLTKRSTEVLARFSSINKKRLILSKKMTILTGEIESRRVRYLKELLVSLFPVDLGINKQAPDEFVRAALLIDRVNAFVGTFDPIM</sequence>
<keyword evidence="2" id="KW-1185">Reference proteome</keyword>
<proteinExistence type="predicted"/>
<evidence type="ECO:0000313" key="1">
    <source>
        <dbReference type="EMBL" id="KAA0185576.1"/>
    </source>
</evidence>
<dbReference type="OrthoDB" id="6258141at2759"/>
<organism evidence="1 2">
    <name type="scientific">Fasciolopsis buskii</name>
    <dbReference type="NCBI Taxonomy" id="27845"/>
    <lineage>
        <taxon>Eukaryota</taxon>
        <taxon>Metazoa</taxon>
        <taxon>Spiralia</taxon>
        <taxon>Lophotrochozoa</taxon>
        <taxon>Platyhelminthes</taxon>
        <taxon>Trematoda</taxon>
        <taxon>Digenea</taxon>
        <taxon>Plagiorchiida</taxon>
        <taxon>Echinostomata</taxon>
        <taxon>Echinostomatoidea</taxon>
        <taxon>Fasciolidae</taxon>
        <taxon>Fasciolopsis</taxon>
    </lineage>
</organism>
<reference evidence="1" key="1">
    <citation type="submission" date="2019-05" db="EMBL/GenBank/DDBJ databases">
        <title>Annotation for the trematode Fasciolopsis buski.</title>
        <authorList>
            <person name="Choi Y.-J."/>
        </authorList>
    </citation>
    <scope>NUCLEOTIDE SEQUENCE</scope>
    <source>
        <strain evidence="1">HT</strain>
        <tissue evidence="1">Whole worm</tissue>
    </source>
</reference>
<dbReference type="EMBL" id="LUCM01010370">
    <property type="protein sequence ID" value="KAA0185576.1"/>
    <property type="molecule type" value="Genomic_DNA"/>
</dbReference>
<name>A0A8E0RRB1_9TREM</name>
<comment type="caution">
    <text evidence="1">The sequence shown here is derived from an EMBL/GenBank/DDBJ whole genome shotgun (WGS) entry which is preliminary data.</text>
</comment>
<evidence type="ECO:0000313" key="2">
    <source>
        <dbReference type="Proteomes" id="UP000728185"/>
    </source>
</evidence>
<protein>
    <submittedName>
        <fullName evidence="1">Uncharacterized protein</fullName>
    </submittedName>
</protein>
<accession>A0A8E0RRB1</accession>